<evidence type="ECO:0000256" key="1">
    <source>
        <dbReference type="SAM" id="MobiDB-lite"/>
    </source>
</evidence>
<accession>A0A177CRS1</accession>
<proteinExistence type="predicted"/>
<feature type="region of interest" description="Disordered" evidence="1">
    <location>
        <begin position="1"/>
        <end position="91"/>
    </location>
</feature>
<name>A0A177CRS1_9PLEO</name>
<gene>
    <name evidence="2" type="ORF">CC84DRAFT_1213276</name>
</gene>
<keyword evidence="3" id="KW-1185">Reference proteome</keyword>
<dbReference type="Proteomes" id="UP000077069">
    <property type="component" value="Unassembled WGS sequence"/>
</dbReference>
<reference evidence="2 3" key="1">
    <citation type="submission" date="2016-05" db="EMBL/GenBank/DDBJ databases">
        <title>Comparative analysis of secretome profiles of manganese(II)-oxidizing ascomycete fungi.</title>
        <authorList>
            <consortium name="DOE Joint Genome Institute"/>
            <person name="Zeiner C.A."/>
            <person name="Purvine S.O."/>
            <person name="Zink E.M."/>
            <person name="Wu S."/>
            <person name="Pasa-Tolic L."/>
            <person name="Chaput D.L."/>
            <person name="Haridas S."/>
            <person name="Grigoriev I.V."/>
            <person name="Santelli C.M."/>
            <person name="Hansel C.M."/>
        </authorList>
    </citation>
    <scope>NUCLEOTIDE SEQUENCE [LARGE SCALE GENOMIC DNA]</scope>
    <source>
        <strain evidence="2 3">AP3s5-JAC2a</strain>
    </source>
</reference>
<dbReference type="InParanoid" id="A0A177CRS1"/>
<dbReference type="EMBL" id="KV441549">
    <property type="protein sequence ID" value="OAG09901.1"/>
    <property type="molecule type" value="Genomic_DNA"/>
</dbReference>
<dbReference type="OrthoDB" id="3781097at2759"/>
<sequence length="224" mass="24846">MERTPSIEDPYDVFAQLTADPYLSRLSPPPPTPHSARAPSSPPATPVAQIPQASRVPTPPLAAQPDRNLHPSHQRSEEHISPPAAQPNPNFLFTLQTIDPAHAPQNAKRYPKFSSAATAHTPFFSTIRRHVVAILHSRIPLSNEDIANPILDQAFAGPLTIRVWRLVYELVDLEGVAGNRDKENEVEKLKRRLVRELVGCVGWEAGIDEEWEAGRLVEGLWPRG</sequence>
<organism evidence="2 3">
    <name type="scientific">Paraphaeosphaeria sporulosa</name>
    <dbReference type="NCBI Taxonomy" id="1460663"/>
    <lineage>
        <taxon>Eukaryota</taxon>
        <taxon>Fungi</taxon>
        <taxon>Dikarya</taxon>
        <taxon>Ascomycota</taxon>
        <taxon>Pezizomycotina</taxon>
        <taxon>Dothideomycetes</taxon>
        <taxon>Pleosporomycetidae</taxon>
        <taxon>Pleosporales</taxon>
        <taxon>Massarineae</taxon>
        <taxon>Didymosphaeriaceae</taxon>
        <taxon>Paraphaeosphaeria</taxon>
    </lineage>
</organism>
<dbReference type="GeneID" id="28766003"/>
<evidence type="ECO:0000313" key="3">
    <source>
        <dbReference type="Proteomes" id="UP000077069"/>
    </source>
</evidence>
<protein>
    <submittedName>
        <fullName evidence="2">Uncharacterized protein</fullName>
    </submittedName>
</protein>
<dbReference type="AlphaFoldDB" id="A0A177CRS1"/>
<evidence type="ECO:0000313" key="2">
    <source>
        <dbReference type="EMBL" id="OAG09901.1"/>
    </source>
</evidence>
<dbReference type="RefSeq" id="XP_018040266.1">
    <property type="nucleotide sequence ID" value="XM_018182517.1"/>
</dbReference>